<organism evidence="7 8">
    <name type="scientific">Vibrio europaeus</name>
    <dbReference type="NCBI Taxonomy" id="300876"/>
    <lineage>
        <taxon>Bacteria</taxon>
        <taxon>Pseudomonadati</taxon>
        <taxon>Pseudomonadota</taxon>
        <taxon>Gammaproteobacteria</taxon>
        <taxon>Vibrionales</taxon>
        <taxon>Vibrionaceae</taxon>
        <taxon>Vibrio</taxon>
        <taxon>Vibrio oreintalis group</taxon>
    </lineage>
</organism>
<keyword evidence="9" id="KW-1185">Reference proteome</keyword>
<keyword evidence="3" id="KW-0238">DNA-binding</keyword>
<dbReference type="EMBL" id="LUAX01000002">
    <property type="protein sequence ID" value="OAM99521.1"/>
    <property type="molecule type" value="Genomic_DNA"/>
</dbReference>
<dbReference type="InterPro" id="IPR010998">
    <property type="entry name" value="Integrase_recombinase_N"/>
</dbReference>
<reference evidence="6" key="2">
    <citation type="submission" date="2022-11" db="EMBL/GenBank/DDBJ databases">
        <title>Role of the vibriolysin VemA secreted by the emergent pathogen Vibrio europaeus in the colonization of Manila clam mucus.</title>
        <authorList>
            <person name="Martinez C."/>
            <person name="Rodriguez S."/>
            <person name="Vences A."/>
            <person name="Barja J.L."/>
            <person name="Toranzo A.E."/>
            <person name="Dubert J."/>
        </authorList>
    </citation>
    <scope>NUCLEOTIDE SEQUENCE</scope>
    <source>
        <strain evidence="6">3454</strain>
    </source>
</reference>
<evidence type="ECO:0000313" key="8">
    <source>
        <dbReference type="Proteomes" id="UP000094761"/>
    </source>
</evidence>
<dbReference type="EMBL" id="JAPFIT010000037">
    <property type="protein sequence ID" value="MDC5743622.1"/>
    <property type="molecule type" value="Genomic_DNA"/>
</dbReference>
<dbReference type="Pfam" id="PF00589">
    <property type="entry name" value="Phage_integrase"/>
    <property type="match status" value="1"/>
</dbReference>
<feature type="domain" description="Tyr recombinase" evidence="5">
    <location>
        <begin position="177"/>
        <end position="392"/>
    </location>
</feature>
<dbReference type="Proteomes" id="UP000094761">
    <property type="component" value="Unassembled WGS sequence"/>
</dbReference>
<dbReference type="OrthoDB" id="102994at2"/>
<evidence type="ECO:0000256" key="4">
    <source>
        <dbReference type="ARBA" id="ARBA00023172"/>
    </source>
</evidence>
<dbReference type="SUPFAM" id="SSF56349">
    <property type="entry name" value="DNA breaking-rejoining enzymes"/>
    <property type="match status" value="1"/>
</dbReference>
<evidence type="ECO:0000256" key="2">
    <source>
        <dbReference type="ARBA" id="ARBA00022908"/>
    </source>
</evidence>
<dbReference type="PANTHER" id="PTHR30349:SF41">
    <property type="entry name" value="INTEGRASE_RECOMBINASE PROTEIN MJ0367-RELATED"/>
    <property type="match status" value="1"/>
</dbReference>
<dbReference type="RefSeq" id="WP_069667485.1">
    <property type="nucleotide sequence ID" value="NZ_JAPFIM010000028.1"/>
</dbReference>
<dbReference type="Proteomes" id="UP001150001">
    <property type="component" value="Unassembled WGS sequence"/>
</dbReference>
<dbReference type="InterPro" id="IPR050090">
    <property type="entry name" value="Tyrosine_recombinase_XerCD"/>
</dbReference>
<dbReference type="InterPro" id="IPR011010">
    <property type="entry name" value="DNA_brk_join_enz"/>
</dbReference>
<gene>
    <name evidence="7" type="ORF">AZ468_11280</name>
    <name evidence="6" type="ORF">OPW20_26615</name>
</gene>
<keyword evidence="4" id="KW-0233">DNA recombination</keyword>
<dbReference type="AlphaFoldDB" id="A0A178JCA5"/>
<dbReference type="GO" id="GO:0006310">
    <property type="term" value="P:DNA recombination"/>
    <property type="evidence" value="ECO:0007669"/>
    <property type="project" value="UniProtKB-KW"/>
</dbReference>
<evidence type="ECO:0000256" key="3">
    <source>
        <dbReference type="ARBA" id="ARBA00023125"/>
    </source>
</evidence>
<evidence type="ECO:0000256" key="1">
    <source>
        <dbReference type="ARBA" id="ARBA00008857"/>
    </source>
</evidence>
<keyword evidence="2" id="KW-0229">DNA integration</keyword>
<dbReference type="CDD" id="cd00397">
    <property type="entry name" value="DNA_BRE_C"/>
    <property type="match status" value="1"/>
</dbReference>
<evidence type="ECO:0000259" key="5">
    <source>
        <dbReference type="PROSITE" id="PS51898"/>
    </source>
</evidence>
<name>A0A178JCA5_9VIBR</name>
<dbReference type="GO" id="GO:0015074">
    <property type="term" value="P:DNA integration"/>
    <property type="evidence" value="ECO:0007669"/>
    <property type="project" value="UniProtKB-KW"/>
</dbReference>
<dbReference type="GO" id="GO:0003677">
    <property type="term" value="F:DNA binding"/>
    <property type="evidence" value="ECO:0007669"/>
    <property type="project" value="UniProtKB-KW"/>
</dbReference>
<dbReference type="GeneID" id="78076282"/>
<dbReference type="Gene3D" id="1.10.150.130">
    <property type="match status" value="1"/>
</dbReference>
<evidence type="ECO:0000313" key="7">
    <source>
        <dbReference type="EMBL" id="OAM99521.1"/>
    </source>
</evidence>
<dbReference type="PANTHER" id="PTHR30349">
    <property type="entry name" value="PHAGE INTEGRASE-RELATED"/>
    <property type="match status" value="1"/>
</dbReference>
<evidence type="ECO:0000313" key="9">
    <source>
        <dbReference type="Proteomes" id="UP001150001"/>
    </source>
</evidence>
<dbReference type="InterPro" id="IPR002104">
    <property type="entry name" value="Integrase_catalytic"/>
</dbReference>
<dbReference type="PROSITE" id="PS51898">
    <property type="entry name" value="TYR_RECOMBINASE"/>
    <property type="match status" value="1"/>
</dbReference>
<reference evidence="7 8" key="1">
    <citation type="submission" date="2016-03" db="EMBL/GenBank/DDBJ databases">
        <title>Draft genome sequence of the Vibrio tubiashii subs. europaeus.</title>
        <authorList>
            <person name="Spinard E."/>
            <person name="Dubert J."/>
            <person name="Nelson D.R."/>
            <person name="Barja J.L."/>
        </authorList>
    </citation>
    <scope>NUCLEOTIDE SEQUENCE [LARGE SCALE GENOMIC DNA]</scope>
    <source>
        <strain evidence="8">PP-638</strain>
        <strain evidence="7">PP2-638</strain>
    </source>
</reference>
<evidence type="ECO:0000313" key="6">
    <source>
        <dbReference type="EMBL" id="MDC5743622.1"/>
    </source>
</evidence>
<comment type="similarity">
    <text evidence="1">Belongs to the 'phage' integrase family.</text>
</comment>
<dbReference type="Gene3D" id="1.10.443.10">
    <property type="entry name" value="Intergrase catalytic core"/>
    <property type="match status" value="1"/>
</dbReference>
<proteinExistence type="inferred from homology"/>
<dbReference type="InterPro" id="IPR013762">
    <property type="entry name" value="Integrase-like_cat_sf"/>
</dbReference>
<comment type="caution">
    <text evidence="7">The sequence shown here is derived from an EMBL/GenBank/DDBJ whole genome shotgun (WGS) entry which is preliminary data.</text>
</comment>
<accession>A0A178JCA5</accession>
<protein>
    <submittedName>
        <fullName evidence="6">Site-specific integrase</fullName>
    </submittedName>
</protein>
<sequence length="406" mass="47422">MSYEYQRLRSGLAIYKQKRSKNWYIRMRVSEGGTSSEFVQSLKTPSKDDATQKAWSYFFAQKDNLNPAIFIKSKKSNITYLATQLIEVLKNKPKKINKDYIRVLDKEVIPIFGQLNIRDLDRAEIRKYFSESAKSMTQLRIRKTALKHLFDIAVDNKLIKEYEIPSMPSIEVTEDEARSSFSDKDLEKLQGMCQLFIDSSRKDITKQSRKMFEHYMSFLLNTGIRAGEEALNIKFKDIGFDTTQHIYTITINSGKVHSKKKTSSRTIPIGLRTIELIQKVLCLFYGFTYRNNLDEVLLSSFPHKENYIFRLPTNQTIKPQYEKTFDQLCKFTEIDKEHLGYTLYSLRHTYITNQLKSGVDVYLLATHCGTSVEMIQRYYSKLTSVMRSEEIAGVFKGHDNYDHLPF</sequence>